<evidence type="ECO:0000313" key="3">
    <source>
        <dbReference type="EMBL" id="AXK32515.1"/>
    </source>
</evidence>
<dbReference type="EMBL" id="CP031320">
    <property type="protein sequence ID" value="AXK32515.1"/>
    <property type="molecule type" value="Genomic_DNA"/>
</dbReference>
<dbReference type="PROSITE" id="PS51257">
    <property type="entry name" value="PROKAR_LIPOPROTEIN"/>
    <property type="match status" value="1"/>
</dbReference>
<dbReference type="SUPFAM" id="SSF50998">
    <property type="entry name" value="Quinoprotein alcohol dehydrogenase-like"/>
    <property type="match status" value="1"/>
</dbReference>
<dbReference type="InterPro" id="IPR011047">
    <property type="entry name" value="Quinoprotein_ADH-like_sf"/>
</dbReference>
<evidence type="ECO:0000256" key="1">
    <source>
        <dbReference type="SAM" id="MobiDB-lite"/>
    </source>
</evidence>
<proteinExistence type="predicted"/>
<evidence type="ECO:0000256" key="2">
    <source>
        <dbReference type="SAM" id="SignalP"/>
    </source>
</evidence>
<dbReference type="RefSeq" id="WP_208876767.1">
    <property type="nucleotide sequence ID" value="NZ_CP031320.1"/>
</dbReference>
<gene>
    <name evidence="3" type="ORF">DVA86_07470</name>
</gene>
<name>A0A345XLJ9_9ACTN</name>
<dbReference type="InterPro" id="IPR015943">
    <property type="entry name" value="WD40/YVTN_repeat-like_dom_sf"/>
</dbReference>
<feature type="chain" id="PRO_5039128852" description="PQQ-binding-like beta-propeller repeat protein" evidence="2">
    <location>
        <begin position="19"/>
        <end position="575"/>
    </location>
</feature>
<keyword evidence="2" id="KW-0732">Signal</keyword>
<accession>A0A345XLJ9</accession>
<evidence type="ECO:0008006" key="5">
    <source>
        <dbReference type="Google" id="ProtNLM"/>
    </source>
</evidence>
<sequence>MRYRVGLCLLTLAALTGACTSGSPDDGKDRSSPPDSTPRTLVWERQWTAKTGPLDITPIGFEPVDFGFDRTLTVRHSGTAEVLDVATGRVVRTLEKTHGQPSRTYQVGDVLLDYRENDAEIVENQGIGRNGAMRAYDVNSGGHLWARRGTVESILHPGEEGGGGPSEAVVAFTEQGLVWNGGKRSVGLDPRTGKPTWEREDKDPGCRADRQFAATRKHSITLKRCQGEEYVLEAIDPGSGQIVWRRNLGRLEGKHFSATPDLISVGREDRGRSIVSVFDDSGKRLAEAAVSDPSFNQQQMSLMTLTGRSGKTLYFESQPNFYELGIGTDAPWRRSRIDHRLPAMLANGTLISGLLGRESEFDLVQYGRPSQSLIIDRTGRQHTLPVPGGGTGLKVVGDSVITEREVGHGRRFSALRLKRQETANPALGGVSPTDWPAACKLLSDRQLAEIGRNYARVPVEESRKVFGVGLPHPSACRFSPPSAHEKDIFQISVQWVAPDEDTARQLVEADLPWQTSSDRIRRLGPGTYLYRLGSEGEKADSLILKATGKHVLMVSGRDVDLLTRVARVLRGHARS</sequence>
<feature type="region of interest" description="Disordered" evidence="1">
    <location>
        <begin position="183"/>
        <end position="204"/>
    </location>
</feature>
<dbReference type="Proteomes" id="UP000254425">
    <property type="component" value="Chromosome"/>
</dbReference>
<dbReference type="Gene3D" id="2.130.10.10">
    <property type="entry name" value="YVTN repeat-like/Quinoprotein amine dehydrogenase"/>
    <property type="match status" value="1"/>
</dbReference>
<organism evidence="3 4">
    <name type="scientific">Streptomyces armeniacus</name>
    <dbReference type="NCBI Taxonomy" id="83291"/>
    <lineage>
        <taxon>Bacteria</taxon>
        <taxon>Bacillati</taxon>
        <taxon>Actinomycetota</taxon>
        <taxon>Actinomycetes</taxon>
        <taxon>Kitasatosporales</taxon>
        <taxon>Streptomycetaceae</taxon>
        <taxon>Streptomyces</taxon>
    </lineage>
</organism>
<keyword evidence="4" id="KW-1185">Reference proteome</keyword>
<dbReference type="KEGG" id="sarm:DVA86_07470"/>
<reference evidence="3 4" key="1">
    <citation type="submission" date="2018-07" db="EMBL/GenBank/DDBJ databases">
        <title>Draft genome of the type strain Streptomyces armeniacus ATCC 15676.</title>
        <authorList>
            <person name="Labana P."/>
            <person name="Gosse J.T."/>
            <person name="Boddy C.N."/>
        </authorList>
    </citation>
    <scope>NUCLEOTIDE SEQUENCE [LARGE SCALE GENOMIC DNA]</scope>
    <source>
        <strain evidence="3 4">ATCC 15676</strain>
    </source>
</reference>
<protein>
    <recommendedName>
        <fullName evidence="5">PQQ-binding-like beta-propeller repeat protein</fullName>
    </recommendedName>
</protein>
<evidence type="ECO:0000313" key="4">
    <source>
        <dbReference type="Proteomes" id="UP000254425"/>
    </source>
</evidence>
<feature type="signal peptide" evidence="2">
    <location>
        <begin position="1"/>
        <end position="18"/>
    </location>
</feature>
<dbReference type="AlphaFoldDB" id="A0A345XLJ9"/>
<feature type="region of interest" description="Disordered" evidence="1">
    <location>
        <begin position="20"/>
        <end position="39"/>
    </location>
</feature>